<name>A0ABX8UJZ1_9BURK</name>
<evidence type="ECO:0000313" key="2">
    <source>
        <dbReference type="Proteomes" id="UP000826462"/>
    </source>
</evidence>
<dbReference type="InterPro" id="IPR051239">
    <property type="entry name" value="2'-dNMP_N-hydrolase"/>
</dbReference>
<gene>
    <name evidence="1" type="ORF">KZJ38_02925</name>
</gene>
<protein>
    <submittedName>
        <fullName evidence="1">Nucleoside 2-deoxyribosyltransferase</fullName>
    </submittedName>
</protein>
<dbReference type="EMBL" id="CP080095">
    <property type="protein sequence ID" value="QYD69343.1"/>
    <property type="molecule type" value="Genomic_DNA"/>
</dbReference>
<sequence length="198" mass="21284">MCMRDTLDVRLTFNLFGDCMQVAQSAAERSPRIYLAGFDVFRPDAAEHGEHLKALCIERGFTGLYPSDSGLPAGLSPQVAARWICDANLALIRAADAVMANLNDFRGAGEPDTGTAFEVGFAVALGKPVWGYRSDELPLVARAAVRTDEEAAFCSRGFIVEDFGLPLNLMLACTVELIVGDAATCLDAIREALRAAPR</sequence>
<dbReference type="Gene3D" id="3.40.50.450">
    <property type="match status" value="1"/>
</dbReference>
<dbReference type="Pfam" id="PF05014">
    <property type="entry name" value="Nuc_deoxyrib_tr"/>
    <property type="match status" value="1"/>
</dbReference>
<evidence type="ECO:0000313" key="1">
    <source>
        <dbReference type="EMBL" id="QYD69343.1"/>
    </source>
</evidence>
<dbReference type="PANTHER" id="PTHR15364:SF0">
    <property type="entry name" value="2'-DEOXYNUCLEOSIDE 5'-PHOSPHATE N-HYDROLASE 1"/>
    <property type="match status" value="1"/>
</dbReference>
<dbReference type="Proteomes" id="UP000826462">
    <property type="component" value="Chromosome 1"/>
</dbReference>
<keyword evidence="2" id="KW-1185">Reference proteome</keyword>
<accession>A0ABX8UJZ1</accession>
<dbReference type="InterPro" id="IPR007710">
    <property type="entry name" value="Nucleoside_deoxyribTrfase"/>
</dbReference>
<proteinExistence type="predicted"/>
<dbReference type="SUPFAM" id="SSF52309">
    <property type="entry name" value="N-(deoxy)ribosyltransferase-like"/>
    <property type="match status" value="1"/>
</dbReference>
<reference evidence="1 2" key="1">
    <citation type="submission" date="2021-07" db="EMBL/GenBank/DDBJ databases">
        <title>Paraburkholderia edwinii protects Aspergillus sp. from phenazines by acting as a toxin sponge.</title>
        <authorList>
            <person name="Dahlstrom K.M."/>
            <person name="Newman D.K."/>
        </authorList>
    </citation>
    <scope>NUCLEOTIDE SEQUENCE [LARGE SCALE GENOMIC DNA]</scope>
    <source>
        <strain evidence="1 2">Pe01</strain>
    </source>
</reference>
<organism evidence="1 2">
    <name type="scientific">Paraburkholderia edwinii</name>
    <dbReference type="NCBI Taxonomy" id="2861782"/>
    <lineage>
        <taxon>Bacteria</taxon>
        <taxon>Pseudomonadati</taxon>
        <taxon>Pseudomonadota</taxon>
        <taxon>Betaproteobacteria</taxon>
        <taxon>Burkholderiales</taxon>
        <taxon>Burkholderiaceae</taxon>
        <taxon>Paraburkholderia</taxon>
    </lineage>
</organism>
<dbReference type="PANTHER" id="PTHR15364">
    <property type="entry name" value="2'-DEOXYNUCLEOSIDE 5'-PHOSPHATE N-HYDROLASE 1"/>
    <property type="match status" value="1"/>
</dbReference>